<dbReference type="EMBL" id="CP012424">
    <property type="protein sequence ID" value="ALA98597.1"/>
    <property type="molecule type" value="Genomic_DNA"/>
</dbReference>
<proteinExistence type="predicted"/>
<geneLocation type="plasmid" evidence="1 2">
    <name>pSKU205</name>
</geneLocation>
<reference evidence="1 2" key="1">
    <citation type="journal article" date="2015" name="Genome Announc.">
        <title>Complete Genome Sequence of Spiroplasma kunkelii Strain CR2-3x, Causal Agent of Corn Stunt Disease in Zea mays L.</title>
        <authorList>
            <person name="Davis R.E."/>
            <person name="Shao J."/>
            <person name="Dally E.L."/>
            <person name="Zhao Y."/>
            <person name="Gasparich G.E."/>
            <person name="Gaynor B.J."/>
            <person name="Athey J.C."/>
            <person name="Harrison N.A."/>
            <person name="Donofrio N."/>
        </authorList>
    </citation>
    <scope>NUCLEOTIDE SEQUENCE [LARGE SCALE GENOMIC DNA]</scope>
    <source>
        <strain evidence="1 2">CR2-3x</strain>
        <plasmid evidence="1">pSKU205</plasmid>
    </source>
</reference>
<dbReference type="KEGG" id="skn:SKUN_001746"/>
<keyword evidence="1" id="KW-0614">Plasmid</keyword>
<keyword evidence="2" id="KW-1185">Reference proteome</keyword>
<evidence type="ECO:0000313" key="2">
    <source>
        <dbReference type="Proteomes" id="UP000062963"/>
    </source>
</evidence>
<dbReference type="AlphaFoldDB" id="A0A0K2JJI0"/>
<name>A0A0K2JJI0_SPIKU</name>
<protein>
    <submittedName>
        <fullName evidence="1">Uncharacterized protein</fullName>
    </submittedName>
</protein>
<dbReference type="PATRIC" id="fig|273035.7.peg.2127"/>
<sequence>MSLNFLLISDLILIPINEGLEAFKGILDLTNTLKFICEKEKRKVLKYKILLNNIKSDKNLILINEWLDEKGFWMFVIKQY</sequence>
<organism evidence="1 2">
    <name type="scientific">Spiroplasma kunkelii CR2-3x</name>
    <dbReference type="NCBI Taxonomy" id="273035"/>
    <lineage>
        <taxon>Bacteria</taxon>
        <taxon>Bacillati</taxon>
        <taxon>Mycoplasmatota</taxon>
        <taxon>Mollicutes</taxon>
        <taxon>Entomoplasmatales</taxon>
        <taxon>Spiroplasmataceae</taxon>
        <taxon>Spiroplasma</taxon>
    </lineage>
</organism>
<accession>A0A0K2JJI0</accession>
<gene>
    <name evidence="1" type="ORF">SKUN_001746</name>
</gene>
<dbReference type="Proteomes" id="UP000062963">
    <property type="component" value="Plasmid pSKU205"/>
</dbReference>
<evidence type="ECO:0000313" key="1">
    <source>
        <dbReference type="EMBL" id="ALA98597.1"/>
    </source>
</evidence>